<gene>
    <name evidence="2" type="ORF">E2C01_050191</name>
</gene>
<evidence type="ECO:0000313" key="3">
    <source>
        <dbReference type="Proteomes" id="UP000324222"/>
    </source>
</evidence>
<reference evidence="2 3" key="1">
    <citation type="submission" date="2019-05" db="EMBL/GenBank/DDBJ databases">
        <title>Another draft genome of Portunus trituberculatus and its Hox gene families provides insights of decapod evolution.</title>
        <authorList>
            <person name="Jeong J.-H."/>
            <person name="Song I."/>
            <person name="Kim S."/>
            <person name="Choi T."/>
            <person name="Kim D."/>
            <person name="Ryu S."/>
            <person name="Kim W."/>
        </authorList>
    </citation>
    <scope>NUCLEOTIDE SEQUENCE [LARGE SCALE GENOMIC DNA]</scope>
    <source>
        <tissue evidence="2">Muscle</tissue>
    </source>
</reference>
<accession>A0A5B7GGM5</accession>
<organism evidence="2 3">
    <name type="scientific">Portunus trituberculatus</name>
    <name type="common">Swimming crab</name>
    <name type="synonym">Neptunus trituberculatus</name>
    <dbReference type="NCBI Taxonomy" id="210409"/>
    <lineage>
        <taxon>Eukaryota</taxon>
        <taxon>Metazoa</taxon>
        <taxon>Ecdysozoa</taxon>
        <taxon>Arthropoda</taxon>
        <taxon>Crustacea</taxon>
        <taxon>Multicrustacea</taxon>
        <taxon>Malacostraca</taxon>
        <taxon>Eumalacostraca</taxon>
        <taxon>Eucarida</taxon>
        <taxon>Decapoda</taxon>
        <taxon>Pleocyemata</taxon>
        <taxon>Brachyura</taxon>
        <taxon>Eubrachyura</taxon>
        <taxon>Portunoidea</taxon>
        <taxon>Portunidae</taxon>
        <taxon>Portuninae</taxon>
        <taxon>Portunus</taxon>
    </lineage>
</organism>
<sequence length="76" mass="8290">MTDSEPRTTTSCDTKIQFNEGVGVRPGHRRSGAGDSVVERGEVGGAKSEQEAHYTRFSTLGQLFMGSGRRAECKRQ</sequence>
<dbReference type="AlphaFoldDB" id="A0A5B7GGM5"/>
<feature type="region of interest" description="Disordered" evidence="1">
    <location>
        <begin position="1"/>
        <end position="50"/>
    </location>
</feature>
<keyword evidence="3" id="KW-1185">Reference proteome</keyword>
<dbReference type="Proteomes" id="UP000324222">
    <property type="component" value="Unassembled WGS sequence"/>
</dbReference>
<feature type="compositionally biased region" description="Basic and acidic residues" evidence="1">
    <location>
        <begin position="37"/>
        <end position="50"/>
    </location>
</feature>
<dbReference type="EMBL" id="VSRR010013795">
    <property type="protein sequence ID" value="MPC56238.1"/>
    <property type="molecule type" value="Genomic_DNA"/>
</dbReference>
<feature type="compositionally biased region" description="Polar residues" evidence="1">
    <location>
        <begin position="7"/>
        <end position="17"/>
    </location>
</feature>
<evidence type="ECO:0000256" key="1">
    <source>
        <dbReference type="SAM" id="MobiDB-lite"/>
    </source>
</evidence>
<protein>
    <submittedName>
        <fullName evidence="2">Uncharacterized protein</fullName>
    </submittedName>
</protein>
<evidence type="ECO:0000313" key="2">
    <source>
        <dbReference type="EMBL" id="MPC56238.1"/>
    </source>
</evidence>
<name>A0A5B7GGM5_PORTR</name>
<proteinExistence type="predicted"/>
<comment type="caution">
    <text evidence="2">The sequence shown here is derived from an EMBL/GenBank/DDBJ whole genome shotgun (WGS) entry which is preliminary data.</text>
</comment>